<feature type="region of interest" description="Disordered" evidence="1">
    <location>
        <begin position="1"/>
        <end position="46"/>
    </location>
</feature>
<evidence type="ECO:0000313" key="3">
    <source>
        <dbReference type="Proteomes" id="UP001064782"/>
    </source>
</evidence>
<dbReference type="Proteomes" id="UP001064782">
    <property type="component" value="Unassembled WGS sequence"/>
</dbReference>
<comment type="caution">
    <text evidence="2">The sequence shown here is derived from an EMBL/GenBank/DDBJ whole genome shotgun (WGS) entry which is preliminary data.</text>
</comment>
<organism evidence="2 3">
    <name type="scientific">Mycobacterium kiyosense</name>
    <dbReference type="NCBI Taxonomy" id="2871094"/>
    <lineage>
        <taxon>Bacteria</taxon>
        <taxon>Bacillati</taxon>
        <taxon>Actinomycetota</taxon>
        <taxon>Actinomycetes</taxon>
        <taxon>Mycobacteriales</taxon>
        <taxon>Mycobacteriaceae</taxon>
        <taxon>Mycobacterium</taxon>
    </lineage>
</organism>
<keyword evidence="3" id="KW-1185">Reference proteome</keyword>
<evidence type="ECO:0000256" key="1">
    <source>
        <dbReference type="SAM" id="MobiDB-lite"/>
    </source>
</evidence>
<dbReference type="EMBL" id="BRZI01000001">
    <property type="protein sequence ID" value="GLD28387.1"/>
    <property type="molecule type" value="Genomic_DNA"/>
</dbReference>
<accession>A0A9P3Q438</accession>
<proteinExistence type="predicted"/>
<protein>
    <submittedName>
        <fullName evidence="2">Uncharacterized protein</fullName>
    </submittedName>
</protein>
<evidence type="ECO:0000313" key="2">
    <source>
        <dbReference type="EMBL" id="GLD28387.1"/>
    </source>
</evidence>
<dbReference type="AlphaFoldDB" id="A0A9P3Q438"/>
<feature type="compositionally biased region" description="Pro residues" evidence="1">
    <location>
        <begin position="1"/>
        <end position="36"/>
    </location>
</feature>
<gene>
    <name evidence="2" type="ORF">Mkiyose1413_02700</name>
</gene>
<sequence length="66" mass="6331">MLPPPPLGPPPPVGPPGTLPPPPPGPPVPLGPPGPGDPGLSEGADVDVTDVEVVGVVLLLGDLLSL</sequence>
<name>A0A9P3Q438_9MYCO</name>
<reference evidence="2" key="1">
    <citation type="submission" date="2022-08" db="EMBL/GenBank/DDBJ databases">
        <title>Mycobacterium kiyosense sp. nov., scotochromogenic slow-glowing species isolated from respiratory specimens.</title>
        <authorList>
            <person name="Fukano H."/>
            <person name="Kazumi Y."/>
            <person name="Sakagami N."/>
            <person name="Ato M."/>
            <person name="Mitarai S."/>
            <person name="Hoshino Y."/>
        </authorList>
    </citation>
    <scope>NUCLEOTIDE SEQUENCE</scope>
    <source>
        <strain evidence="2">1413</strain>
    </source>
</reference>